<keyword evidence="3" id="KW-1185">Reference proteome</keyword>
<evidence type="ECO:0000313" key="2">
    <source>
        <dbReference type="EMBL" id="AZQ73857.1"/>
    </source>
</evidence>
<dbReference type="AlphaFoldDB" id="A0A3S9PND0"/>
<keyword evidence="1" id="KW-0812">Transmembrane</keyword>
<feature type="transmembrane region" description="Helical" evidence="1">
    <location>
        <begin position="30"/>
        <end position="50"/>
    </location>
</feature>
<sequence>MTDSNDDSDRIFIRSKLGPSRYVYNPENPVGLALIIGTLLFGIGGMYLVYHPGLLSGSNTWDGGELRSAVNAATAELSSEAQFGPGVLNYEDILRSSIAKHGHSSQDALAVKLASEPPKPVLFEDGVEKADYTVTAEGTDTAFCLRVYAVKRKLAMRYDSLSISISDGACAAS</sequence>
<accession>A0A3S9PND0</accession>
<evidence type="ECO:0000256" key="1">
    <source>
        <dbReference type="SAM" id="Phobius"/>
    </source>
</evidence>
<name>A0A3S9PND0_STRLT</name>
<dbReference type="RefSeq" id="WP_126916364.1">
    <property type="nucleotide sequence ID" value="NZ_CP034587.1"/>
</dbReference>
<reference evidence="2 3" key="1">
    <citation type="submission" date="2018-12" db="EMBL/GenBank/DDBJ databases">
        <title>The whole draft genome of Streptomyce luteoverticillatus CGMCC 15060.</title>
        <authorList>
            <person name="Feng Z."/>
            <person name="Chen G."/>
            <person name="Zhang J."/>
            <person name="Zhu H."/>
            <person name="Yu X."/>
            <person name="Zhang W."/>
            <person name="Zhang X."/>
        </authorList>
    </citation>
    <scope>NUCLEOTIDE SEQUENCE [LARGE SCALE GENOMIC DNA]</scope>
    <source>
        <strain evidence="2 3">CGMCC 15060</strain>
    </source>
</reference>
<dbReference type="EMBL" id="CP034587">
    <property type="protein sequence ID" value="AZQ73857.1"/>
    <property type="molecule type" value="Genomic_DNA"/>
</dbReference>
<keyword evidence="1" id="KW-1133">Transmembrane helix</keyword>
<gene>
    <name evidence="2" type="ORF">EKH77_23920</name>
</gene>
<keyword evidence="1" id="KW-0472">Membrane</keyword>
<organism evidence="2 3">
    <name type="scientific">Streptomyces luteoverticillatus</name>
    <name type="common">Streptoverticillium luteoverticillatus</name>
    <dbReference type="NCBI Taxonomy" id="66425"/>
    <lineage>
        <taxon>Bacteria</taxon>
        <taxon>Bacillati</taxon>
        <taxon>Actinomycetota</taxon>
        <taxon>Actinomycetes</taxon>
        <taxon>Kitasatosporales</taxon>
        <taxon>Streptomycetaceae</taxon>
        <taxon>Streptomyces</taxon>
    </lineage>
</organism>
<proteinExistence type="predicted"/>
<dbReference type="Proteomes" id="UP000267900">
    <property type="component" value="Chromosome"/>
</dbReference>
<evidence type="ECO:0000313" key="3">
    <source>
        <dbReference type="Proteomes" id="UP000267900"/>
    </source>
</evidence>
<protein>
    <submittedName>
        <fullName evidence="2">Uncharacterized protein</fullName>
    </submittedName>
</protein>
<dbReference type="OrthoDB" id="4334501at2"/>